<reference evidence="2" key="1">
    <citation type="submission" date="2007-09" db="EMBL/GenBank/DDBJ databases">
        <title>Complete genome sequence of Rickettsia rickettsii.</title>
        <authorList>
            <person name="Madan A."/>
            <person name="Fahey J."/>
            <person name="Helton E."/>
            <person name="Ketteman M."/>
            <person name="Madan A."/>
            <person name="Rodrigues S."/>
            <person name="Sanchez A."/>
            <person name="Dasch G."/>
            <person name="Eremeeva M."/>
        </authorList>
    </citation>
    <scope>NUCLEOTIDE SEQUENCE [LARGE SCALE GENOMIC DNA]</scope>
    <source>
        <strain evidence="2">Sheila Smith</strain>
    </source>
</reference>
<protein>
    <submittedName>
        <fullName evidence="1">Uncharacterized protein</fullName>
    </submittedName>
</protein>
<organism evidence="1 2">
    <name type="scientific">Rickettsia rickettsii (strain Sheila Smith)</name>
    <dbReference type="NCBI Taxonomy" id="392021"/>
    <lineage>
        <taxon>Bacteria</taxon>
        <taxon>Pseudomonadati</taxon>
        <taxon>Pseudomonadota</taxon>
        <taxon>Alphaproteobacteria</taxon>
        <taxon>Rickettsiales</taxon>
        <taxon>Rickettsiaceae</taxon>
        <taxon>Rickettsieae</taxon>
        <taxon>Rickettsia</taxon>
        <taxon>spotted fever group</taxon>
    </lineage>
</organism>
<gene>
    <name evidence="1" type="ordered locus">A1G_06440</name>
</gene>
<accession>A0A0H3AXM8</accession>
<name>A0A0H3AXM8_RICRS</name>
<sequence>MHVKWESDILALSCLVRELNINLGLPLTFRTSSLSNTNSV</sequence>
<dbReference type="AlphaFoldDB" id="A0A0H3AXM8"/>
<dbReference type="EMBL" id="CP000848">
    <property type="protein sequence ID" value="ABV76741.1"/>
    <property type="molecule type" value="Genomic_DNA"/>
</dbReference>
<dbReference type="HOGENOM" id="CLU_3295694_0_0_5"/>
<proteinExistence type="predicted"/>
<evidence type="ECO:0000313" key="2">
    <source>
        <dbReference type="Proteomes" id="UP000006832"/>
    </source>
</evidence>
<dbReference type="Proteomes" id="UP000006832">
    <property type="component" value="Chromosome"/>
</dbReference>
<evidence type="ECO:0000313" key="1">
    <source>
        <dbReference type="EMBL" id="ABV76741.1"/>
    </source>
</evidence>
<dbReference type="KEGG" id="rri:A1G_06440"/>